<dbReference type="AlphaFoldDB" id="A0A1I7U6Z4"/>
<dbReference type="WBParaSite" id="Csp11.Scaffold629.g15492.t1">
    <property type="protein sequence ID" value="Csp11.Scaffold629.g15492.t1"/>
    <property type="gene ID" value="Csp11.Scaffold629.g15492"/>
</dbReference>
<evidence type="ECO:0000313" key="1">
    <source>
        <dbReference type="Proteomes" id="UP000095282"/>
    </source>
</evidence>
<organism evidence="1 2">
    <name type="scientific">Caenorhabditis tropicalis</name>
    <dbReference type="NCBI Taxonomy" id="1561998"/>
    <lineage>
        <taxon>Eukaryota</taxon>
        <taxon>Metazoa</taxon>
        <taxon>Ecdysozoa</taxon>
        <taxon>Nematoda</taxon>
        <taxon>Chromadorea</taxon>
        <taxon>Rhabditida</taxon>
        <taxon>Rhabditina</taxon>
        <taxon>Rhabditomorpha</taxon>
        <taxon>Rhabditoidea</taxon>
        <taxon>Rhabditidae</taxon>
        <taxon>Peloderinae</taxon>
        <taxon>Caenorhabditis</taxon>
    </lineage>
</organism>
<accession>A0A1I7U6Z4</accession>
<proteinExistence type="predicted"/>
<sequence length="139" mass="15419">MENPIVMDELEGELKAMPQDDVMVAIKRLEAKVDSLEKGLRKIISIQSVTQTTLNTIESAVKDEWRVGVSEPKKPKMSCTGCKGNHEVFECPNLPTGERIMKCIGAGICINCHLHHGGDCRRKGQCAKCNGKHKTCYHI</sequence>
<evidence type="ECO:0000313" key="2">
    <source>
        <dbReference type="WBParaSite" id="Csp11.Scaffold629.g15492.t1"/>
    </source>
</evidence>
<dbReference type="Proteomes" id="UP000095282">
    <property type="component" value="Unplaced"/>
</dbReference>
<keyword evidence="1" id="KW-1185">Reference proteome</keyword>
<dbReference type="eggNOG" id="ENOG502TIUP">
    <property type="taxonomic scope" value="Eukaryota"/>
</dbReference>
<name>A0A1I7U6Z4_9PELO</name>
<reference evidence="2" key="1">
    <citation type="submission" date="2016-11" db="UniProtKB">
        <authorList>
            <consortium name="WormBaseParasite"/>
        </authorList>
    </citation>
    <scope>IDENTIFICATION</scope>
</reference>
<protein>
    <submittedName>
        <fullName evidence="2">DUF1758 domain-containing protein</fullName>
    </submittedName>
</protein>